<reference evidence="18 19" key="1">
    <citation type="submission" date="2014-02" db="EMBL/GenBank/DDBJ databases">
        <authorList>
            <person name="Sibley D."/>
            <person name="Venepally P."/>
            <person name="Karamycheva S."/>
            <person name="Hadjithomas M."/>
            <person name="Khan A."/>
            <person name="Brunk B."/>
            <person name="Roos D."/>
            <person name="Caler E."/>
            <person name="Lorenzi H."/>
        </authorList>
    </citation>
    <scope>NUCLEOTIDE SEQUENCE [LARGE SCALE GENOMIC DNA]</scope>
    <source>
        <strain evidence="18 19">GAB2-2007-GAL-DOM2</strain>
    </source>
</reference>
<comment type="catalytic activity">
    <reaction evidence="12">
        <text>D-glucosamine(out) = D-glucosamine(in)</text>
        <dbReference type="Rhea" id="RHEA:78423"/>
        <dbReference type="ChEBI" id="CHEBI:58723"/>
    </reaction>
    <physiologicalReaction direction="left-to-right" evidence="12">
        <dbReference type="Rhea" id="RHEA:78424"/>
    </physiologicalReaction>
</comment>
<dbReference type="InterPro" id="IPR020846">
    <property type="entry name" value="MFS_dom"/>
</dbReference>
<comment type="catalytic activity">
    <reaction evidence="9">
        <text>D-glucose(out) = D-glucose(in)</text>
        <dbReference type="Rhea" id="RHEA:60376"/>
        <dbReference type="ChEBI" id="CHEBI:4167"/>
    </reaction>
    <physiologicalReaction direction="left-to-right" evidence="9">
        <dbReference type="Rhea" id="RHEA:60377"/>
    </physiologicalReaction>
</comment>
<comment type="subcellular location">
    <subcellularLocation>
        <location evidence="1">Membrane</location>
        <topology evidence="1">Multi-pass membrane protein</topology>
    </subcellularLocation>
</comment>
<feature type="region of interest" description="Disordered" evidence="15">
    <location>
        <begin position="49"/>
        <end position="96"/>
    </location>
</feature>
<evidence type="ECO:0000256" key="6">
    <source>
        <dbReference type="ARBA" id="ARBA00022989"/>
    </source>
</evidence>
<dbReference type="GO" id="GO:0016020">
    <property type="term" value="C:membrane"/>
    <property type="evidence" value="ECO:0007669"/>
    <property type="project" value="UniProtKB-SubCell"/>
</dbReference>
<comment type="catalytic activity">
    <reaction evidence="10">
        <text>D-xylose(out) = D-xylose(in)</text>
        <dbReference type="Rhea" id="RHEA:78427"/>
        <dbReference type="ChEBI" id="CHEBI:53455"/>
    </reaction>
    <physiologicalReaction direction="left-to-right" evidence="10">
        <dbReference type="Rhea" id="RHEA:78428"/>
    </physiologicalReaction>
</comment>
<dbReference type="PRINTS" id="PR00171">
    <property type="entry name" value="SUGRTRNSPORT"/>
</dbReference>
<comment type="catalytic activity">
    <reaction evidence="8">
        <text>D-galactose(in) = D-galactose(out)</text>
        <dbReference type="Rhea" id="RHEA:34915"/>
        <dbReference type="ChEBI" id="CHEBI:4139"/>
    </reaction>
    <physiologicalReaction direction="right-to-left" evidence="8">
        <dbReference type="Rhea" id="RHEA:34917"/>
    </physiologicalReaction>
</comment>
<dbReference type="PANTHER" id="PTHR48020">
    <property type="entry name" value="PROTON MYO-INOSITOL COTRANSPORTER"/>
    <property type="match status" value="1"/>
</dbReference>
<feature type="transmembrane region" description="Helical" evidence="16">
    <location>
        <begin position="272"/>
        <end position="288"/>
    </location>
</feature>
<dbReference type="InterPro" id="IPR003663">
    <property type="entry name" value="Sugar/inositol_transpt"/>
</dbReference>
<comment type="catalytic activity">
    <reaction evidence="11">
        <text>D-mannose(out) = D-mannose(in)</text>
        <dbReference type="Rhea" id="RHEA:78391"/>
        <dbReference type="ChEBI" id="CHEBI:4208"/>
    </reaction>
    <physiologicalReaction direction="left-to-right" evidence="11">
        <dbReference type="Rhea" id="RHEA:78392"/>
    </physiologicalReaction>
</comment>
<feature type="compositionally biased region" description="Basic and acidic residues" evidence="15">
    <location>
        <begin position="87"/>
        <end position="96"/>
    </location>
</feature>
<dbReference type="InterPro" id="IPR036259">
    <property type="entry name" value="MFS_trans_sf"/>
</dbReference>
<dbReference type="InterPro" id="IPR050814">
    <property type="entry name" value="Myo-inositol_Transporter"/>
</dbReference>
<dbReference type="Proteomes" id="UP000028837">
    <property type="component" value="Unassembled WGS sequence"/>
</dbReference>
<comment type="caution">
    <text evidence="18">The sequence shown here is derived from an EMBL/GenBank/DDBJ whole genome shotgun (WGS) entry which is preliminary data.</text>
</comment>
<feature type="region of interest" description="Disordered" evidence="15">
    <location>
        <begin position="1"/>
        <end position="24"/>
    </location>
</feature>
<dbReference type="InterPro" id="IPR005829">
    <property type="entry name" value="Sugar_transporter_CS"/>
</dbReference>
<keyword evidence="4" id="KW-0813">Transport</keyword>
<dbReference type="PROSITE" id="PS00217">
    <property type="entry name" value="SUGAR_TRANSPORT_2"/>
    <property type="match status" value="1"/>
</dbReference>
<organism evidence="18 19">
    <name type="scientific">Toxoplasma gondii GAB2-2007-GAL-DOM2</name>
    <dbReference type="NCBI Taxonomy" id="1130820"/>
    <lineage>
        <taxon>Eukaryota</taxon>
        <taxon>Sar</taxon>
        <taxon>Alveolata</taxon>
        <taxon>Apicomplexa</taxon>
        <taxon>Conoidasida</taxon>
        <taxon>Coccidia</taxon>
        <taxon>Eucoccidiorida</taxon>
        <taxon>Eimeriorina</taxon>
        <taxon>Sarcocystidae</taxon>
        <taxon>Toxoplasma</taxon>
    </lineage>
</organism>
<dbReference type="PROSITE" id="PS00216">
    <property type="entry name" value="SUGAR_TRANSPORT_1"/>
    <property type="match status" value="1"/>
</dbReference>
<evidence type="ECO:0000259" key="17">
    <source>
        <dbReference type="PROSITE" id="PS50850"/>
    </source>
</evidence>
<sequence>MTQPVAAGGEDARPSAASSPGSSVNVSVVEMTPATSAVPAAALSSSESLASTHIDLPTGKEQAAGSPQSPRKPHQMGLSADPAQPGKGKEGSRHKVPDVRQPLGVRFFVAVFTACLTGLIAGYDLCCVSVVLNPVQQAFNLCGTSFTCADKSMFIALFAPGAAIGGLCGGLLADAVGRRASLVLSDLLVVVGGFLISMGGLFSHLLLGRFFLGLATGIGFVVIATYISEIAPESLRGALVSSQEMLQVCGCLGAYGAAWVFGAWTWRPLLEVIPILGLMQGLCVVLFLPESPRWLVQKGLLSQAEKSLIRLGMRRENAALSVVNLRRQVGDQAHQGVGEYLQNVRRGMSTHKRALGIAVACAVAHLATGGSTIQYFAVDIFQFAGICDTSAAGFLVGIAKMAGVVTCVGLVDVWGRRKLLFLGVGGSCLCHVVLTVAFGLLQGTHGHLSGHCTTEALTAGWKHLESASYLVLSAVFSYIFFWSAGWASLMLVLASEVVPTCVRGVGVGLTTMTSHLGAFCLQIGFEPLFELVTHAGTFLIFVVTSLLSLLFTVLTVPEAKGRCLETLHRGEDPEAGHATGDTKKNVQLSSGEGDKNMAIAQ</sequence>
<keyword evidence="7 16" id="KW-0472">Membrane</keyword>
<feature type="transmembrane region" description="Helical" evidence="16">
    <location>
        <begin position="390"/>
        <end position="412"/>
    </location>
</feature>
<comment type="catalytic activity">
    <reaction evidence="13">
        <text>D-fructose(out) = D-fructose(in)</text>
        <dbReference type="Rhea" id="RHEA:60372"/>
        <dbReference type="ChEBI" id="CHEBI:37721"/>
    </reaction>
    <physiologicalReaction direction="left-to-right" evidence="13">
        <dbReference type="Rhea" id="RHEA:60373"/>
    </physiologicalReaction>
</comment>
<feature type="transmembrane region" description="Helical" evidence="16">
    <location>
        <begin position="152"/>
        <end position="173"/>
    </location>
</feature>
<comment type="subunit">
    <text evidence="3">Homodimer.</text>
</comment>
<evidence type="ECO:0000256" key="8">
    <source>
        <dbReference type="ARBA" id="ARBA00044637"/>
    </source>
</evidence>
<dbReference type="VEuPathDB" id="ToxoDB:TGDOM2_257120"/>
<evidence type="ECO:0000256" key="4">
    <source>
        <dbReference type="ARBA" id="ARBA00022448"/>
    </source>
</evidence>
<evidence type="ECO:0000256" key="13">
    <source>
        <dbReference type="ARBA" id="ARBA00044710"/>
    </source>
</evidence>
<feature type="transmembrane region" description="Helical" evidence="16">
    <location>
        <begin position="419"/>
        <end position="441"/>
    </location>
</feature>
<dbReference type="Pfam" id="PF00083">
    <property type="entry name" value="Sugar_tr"/>
    <property type="match status" value="1"/>
</dbReference>
<evidence type="ECO:0000256" key="12">
    <source>
        <dbReference type="ARBA" id="ARBA00044668"/>
    </source>
</evidence>
<feature type="transmembrane region" description="Helical" evidence="16">
    <location>
        <begin position="531"/>
        <end position="554"/>
    </location>
</feature>
<evidence type="ECO:0000256" key="15">
    <source>
        <dbReference type="SAM" id="MobiDB-lite"/>
    </source>
</evidence>
<dbReference type="EMBL" id="AHZU02001534">
    <property type="protein sequence ID" value="KFG31358.1"/>
    <property type="molecule type" value="Genomic_DNA"/>
</dbReference>
<evidence type="ECO:0000256" key="11">
    <source>
        <dbReference type="ARBA" id="ARBA00044662"/>
    </source>
</evidence>
<dbReference type="Gene3D" id="1.20.1250.20">
    <property type="entry name" value="MFS general substrate transporter like domains"/>
    <property type="match status" value="1"/>
</dbReference>
<evidence type="ECO:0000256" key="14">
    <source>
        <dbReference type="ARBA" id="ARBA00044780"/>
    </source>
</evidence>
<dbReference type="PROSITE" id="PS50850">
    <property type="entry name" value="MFS"/>
    <property type="match status" value="1"/>
</dbReference>
<dbReference type="GO" id="GO:0022857">
    <property type="term" value="F:transmembrane transporter activity"/>
    <property type="evidence" value="ECO:0007669"/>
    <property type="project" value="InterPro"/>
</dbReference>
<feature type="transmembrane region" description="Helical" evidence="16">
    <location>
        <begin position="505"/>
        <end position="525"/>
    </location>
</feature>
<evidence type="ECO:0000256" key="10">
    <source>
        <dbReference type="ARBA" id="ARBA00044656"/>
    </source>
</evidence>
<dbReference type="OrthoDB" id="6612291at2759"/>
<feature type="compositionally biased region" description="Basic and acidic residues" evidence="15">
    <location>
        <begin position="570"/>
        <end position="584"/>
    </location>
</feature>
<evidence type="ECO:0000256" key="5">
    <source>
        <dbReference type="ARBA" id="ARBA00022692"/>
    </source>
</evidence>
<dbReference type="AlphaFoldDB" id="A0A086JGU0"/>
<feature type="transmembrane region" description="Helical" evidence="16">
    <location>
        <begin position="355"/>
        <end position="378"/>
    </location>
</feature>
<feature type="transmembrane region" description="Helical" evidence="16">
    <location>
        <begin position="103"/>
        <end position="132"/>
    </location>
</feature>
<feature type="region of interest" description="Disordered" evidence="15">
    <location>
        <begin position="570"/>
        <end position="601"/>
    </location>
</feature>
<gene>
    <name evidence="18" type="ORF">TGDOM2_257120</name>
</gene>
<keyword evidence="18" id="KW-0762">Sugar transport</keyword>
<feature type="transmembrane region" description="Helical" evidence="16">
    <location>
        <begin position="208"/>
        <end position="227"/>
    </location>
</feature>
<evidence type="ECO:0000256" key="2">
    <source>
        <dbReference type="ARBA" id="ARBA00010992"/>
    </source>
</evidence>
<accession>A0A086JGU0</accession>
<comment type="similarity">
    <text evidence="2">Belongs to the major facilitator superfamily. Sugar transporter (TC 2.A.1.1) family.</text>
</comment>
<dbReference type="SUPFAM" id="SSF103473">
    <property type="entry name" value="MFS general substrate transporter"/>
    <property type="match status" value="1"/>
</dbReference>
<evidence type="ECO:0000256" key="7">
    <source>
        <dbReference type="ARBA" id="ARBA00023136"/>
    </source>
</evidence>
<evidence type="ECO:0000256" key="9">
    <source>
        <dbReference type="ARBA" id="ARBA00044648"/>
    </source>
</evidence>
<evidence type="ECO:0000313" key="18">
    <source>
        <dbReference type="EMBL" id="KFG31358.1"/>
    </source>
</evidence>
<feature type="domain" description="Major facilitator superfamily (MFS) profile" evidence="17">
    <location>
        <begin position="110"/>
        <end position="560"/>
    </location>
</feature>
<feature type="transmembrane region" description="Helical" evidence="16">
    <location>
        <begin position="248"/>
        <end position="266"/>
    </location>
</feature>
<feature type="transmembrane region" description="Helical" evidence="16">
    <location>
        <begin position="469"/>
        <end position="493"/>
    </location>
</feature>
<dbReference type="PANTHER" id="PTHR48020:SF12">
    <property type="entry name" value="PROTON MYO-INOSITOL COTRANSPORTER"/>
    <property type="match status" value="1"/>
</dbReference>
<feature type="compositionally biased region" description="Low complexity" evidence="15">
    <location>
        <begin position="14"/>
        <end position="24"/>
    </location>
</feature>
<feature type="transmembrane region" description="Helical" evidence="16">
    <location>
        <begin position="180"/>
        <end position="202"/>
    </location>
</feature>
<dbReference type="InterPro" id="IPR005828">
    <property type="entry name" value="MFS_sugar_transport-like"/>
</dbReference>
<proteinExistence type="inferred from homology"/>
<keyword evidence="6 16" id="KW-1133">Transmembrane helix</keyword>
<name>A0A086JGU0_TOXGO</name>
<evidence type="ECO:0000313" key="19">
    <source>
        <dbReference type="Proteomes" id="UP000028837"/>
    </source>
</evidence>
<evidence type="ECO:0000256" key="3">
    <source>
        <dbReference type="ARBA" id="ARBA00011738"/>
    </source>
</evidence>
<protein>
    <recommendedName>
        <fullName evidence="14">Hexose transporter 1</fullName>
    </recommendedName>
</protein>
<evidence type="ECO:0000256" key="16">
    <source>
        <dbReference type="SAM" id="Phobius"/>
    </source>
</evidence>
<keyword evidence="5 16" id="KW-0812">Transmembrane</keyword>
<evidence type="ECO:0000256" key="1">
    <source>
        <dbReference type="ARBA" id="ARBA00004141"/>
    </source>
</evidence>